<dbReference type="OrthoDB" id="9804333at2"/>
<dbReference type="GO" id="GO:0004534">
    <property type="term" value="F:5'-3' RNA exonuclease activity"/>
    <property type="evidence" value="ECO:0007669"/>
    <property type="project" value="TreeGrafter"/>
</dbReference>
<evidence type="ECO:0000313" key="2">
    <source>
        <dbReference type="EMBL" id="TQL61467.1"/>
    </source>
</evidence>
<feature type="domain" description="Polymerase/histidinol phosphatase N-terminal" evidence="1">
    <location>
        <begin position="3"/>
        <end position="68"/>
    </location>
</feature>
<reference evidence="2 3" key="1">
    <citation type="submission" date="2019-06" db="EMBL/GenBank/DDBJ databases">
        <title>Sequencing the genomes of 1000 actinobacteria strains.</title>
        <authorList>
            <person name="Klenk H.-P."/>
        </authorList>
    </citation>
    <scope>NUCLEOTIDE SEQUENCE [LARGE SCALE GENOMIC DNA]</scope>
    <source>
        <strain evidence="2 3">DSM 18082</strain>
    </source>
</reference>
<evidence type="ECO:0000313" key="3">
    <source>
        <dbReference type="Proteomes" id="UP000319514"/>
    </source>
</evidence>
<evidence type="ECO:0000259" key="1">
    <source>
        <dbReference type="SMART" id="SM00481"/>
    </source>
</evidence>
<dbReference type="SMART" id="SM00481">
    <property type="entry name" value="POLIIIAc"/>
    <property type="match status" value="1"/>
</dbReference>
<keyword evidence="3" id="KW-1185">Reference proteome</keyword>
<dbReference type="Gene3D" id="1.10.150.650">
    <property type="match status" value="1"/>
</dbReference>
<dbReference type="InterPro" id="IPR016195">
    <property type="entry name" value="Pol/histidinol_Pase-like"/>
</dbReference>
<dbReference type="RefSeq" id="WP_141789244.1">
    <property type="nucleotide sequence ID" value="NZ_BAAAKX010000001.1"/>
</dbReference>
<dbReference type="EMBL" id="VFOQ01000001">
    <property type="protein sequence ID" value="TQL61467.1"/>
    <property type="molecule type" value="Genomic_DNA"/>
</dbReference>
<comment type="caution">
    <text evidence="2">The sequence shown here is derived from an EMBL/GenBank/DDBJ whole genome shotgun (WGS) entry which is preliminary data.</text>
</comment>
<gene>
    <name evidence="2" type="ORF">FB474_2878</name>
</gene>
<accession>A0A542ZME1</accession>
<dbReference type="AlphaFoldDB" id="A0A542ZME1"/>
<dbReference type="Proteomes" id="UP000319514">
    <property type="component" value="Unassembled WGS sequence"/>
</dbReference>
<dbReference type="PANTHER" id="PTHR42924">
    <property type="entry name" value="EXONUCLEASE"/>
    <property type="match status" value="1"/>
</dbReference>
<dbReference type="SUPFAM" id="SSF89550">
    <property type="entry name" value="PHP domain-like"/>
    <property type="match status" value="1"/>
</dbReference>
<dbReference type="Pfam" id="PF02811">
    <property type="entry name" value="PHP"/>
    <property type="match status" value="1"/>
</dbReference>
<dbReference type="CDD" id="cd07438">
    <property type="entry name" value="PHP_HisPPase_AMP"/>
    <property type="match status" value="1"/>
</dbReference>
<dbReference type="InterPro" id="IPR004013">
    <property type="entry name" value="PHP_dom"/>
</dbReference>
<protein>
    <recommendedName>
        <fullName evidence="1">Polymerase/histidinol phosphatase N-terminal domain-containing protein</fullName>
    </recommendedName>
</protein>
<dbReference type="Gene3D" id="3.20.20.140">
    <property type="entry name" value="Metal-dependent hydrolases"/>
    <property type="match status" value="1"/>
</dbReference>
<dbReference type="PANTHER" id="PTHR42924:SF3">
    <property type="entry name" value="POLYMERASE_HISTIDINOL PHOSPHATASE N-TERMINAL DOMAIN-CONTAINING PROTEIN"/>
    <property type="match status" value="1"/>
</dbReference>
<dbReference type="InterPro" id="IPR003141">
    <property type="entry name" value="Pol/His_phosphatase_N"/>
</dbReference>
<dbReference type="GO" id="GO:0035312">
    <property type="term" value="F:5'-3' DNA exonuclease activity"/>
    <property type="evidence" value="ECO:0007669"/>
    <property type="project" value="TreeGrafter"/>
</dbReference>
<organism evidence="2 3">
    <name type="scientific">Oryzihumus leptocrescens</name>
    <dbReference type="NCBI Taxonomy" id="297536"/>
    <lineage>
        <taxon>Bacteria</taxon>
        <taxon>Bacillati</taxon>
        <taxon>Actinomycetota</taxon>
        <taxon>Actinomycetes</taxon>
        <taxon>Micrococcales</taxon>
        <taxon>Intrasporangiaceae</taxon>
        <taxon>Oryzihumus</taxon>
    </lineage>
</organism>
<proteinExistence type="predicted"/>
<sequence length="290" mass="31197">MPIDLHTHSTASDGTQPPAEVVASALAAGLDVVGLTDHDTTAGWDEASAAAGELGIDLVRGIEVSCQHDGISIHLLAYLPDPTSPGLLEEINRSRESRETRAKRMVEALSEDLPITYEEVLAQTQPGTSLGRPHIADALVAKGLVRSRGHAFSRYLHHDSPYYMRYYAPDPIRAVQVVVEAGGVPVMAHPFAYKRGLVVHDEVIEAMAHAGLAGLEVYHRDHLDPDDPDDAGVDTVRRGLALARQLGLFVTGSSDYHGAGKVNRLGEHTTDPAVLQQIEERATGVPVVRQ</sequence>
<dbReference type="InterPro" id="IPR052018">
    <property type="entry name" value="PHP_domain"/>
</dbReference>
<name>A0A542ZME1_9MICO</name>